<comment type="caution">
    <text evidence="3">The sequence shown here is derived from an EMBL/GenBank/DDBJ whole genome shotgun (WGS) entry which is preliminary data.</text>
</comment>
<evidence type="ECO:0000259" key="1">
    <source>
        <dbReference type="Pfam" id="PF11716"/>
    </source>
</evidence>
<reference evidence="4 5" key="1">
    <citation type="submission" date="2018-11" db="EMBL/GenBank/DDBJ databases">
        <title>Sequencing the genomes of 1000 actinobacteria strains.</title>
        <authorList>
            <person name="Klenk H.-P."/>
        </authorList>
    </citation>
    <scope>NUCLEOTIDE SEQUENCE [LARGE SCALE GENOMIC DNA]</scope>
    <source>
        <strain evidence="2 5">DSM 44780</strain>
        <strain evidence="3 4">DSM 44781</strain>
    </source>
</reference>
<dbReference type="AlphaFoldDB" id="A0A3N4RUE6"/>
<accession>A0A3N4RUE6</accession>
<dbReference type="InterPro" id="IPR024344">
    <property type="entry name" value="MDMPI_metal-binding"/>
</dbReference>
<dbReference type="GO" id="GO:0046872">
    <property type="term" value="F:metal ion binding"/>
    <property type="evidence" value="ECO:0007669"/>
    <property type="project" value="InterPro"/>
</dbReference>
<keyword evidence="3" id="KW-0413">Isomerase</keyword>
<dbReference type="SUPFAM" id="SSF109854">
    <property type="entry name" value="DinB/YfiT-like putative metalloenzymes"/>
    <property type="match status" value="1"/>
</dbReference>
<organism evidence="3 4">
    <name type="scientific">Kitasatospora cineracea</name>
    <dbReference type="NCBI Taxonomy" id="88074"/>
    <lineage>
        <taxon>Bacteria</taxon>
        <taxon>Bacillati</taxon>
        <taxon>Actinomycetota</taxon>
        <taxon>Actinomycetes</taxon>
        <taxon>Kitasatosporales</taxon>
        <taxon>Streptomycetaceae</taxon>
        <taxon>Kitasatospora</taxon>
    </lineage>
</organism>
<keyword evidence="4" id="KW-1185">Reference proteome</keyword>
<gene>
    <name evidence="3" type="ORF">EDD38_6971</name>
    <name evidence="2" type="ORF">EDD39_7253</name>
</gene>
<dbReference type="EMBL" id="RJVJ01000003">
    <property type="protein sequence ID" value="ROR35592.1"/>
    <property type="molecule type" value="Genomic_DNA"/>
</dbReference>
<proteinExistence type="predicted"/>
<dbReference type="InterPro" id="IPR034660">
    <property type="entry name" value="DinB/YfiT-like"/>
</dbReference>
<dbReference type="Pfam" id="PF11716">
    <property type="entry name" value="MDMPI_N"/>
    <property type="match status" value="1"/>
</dbReference>
<accession>A0A8G1X8G8</accession>
<dbReference type="EMBL" id="RKQG01000003">
    <property type="protein sequence ID" value="RPE27684.1"/>
    <property type="molecule type" value="Genomic_DNA"/>
</dbReference>
<feature type="domain" description="Mycothiol-dependent maleylpyruvate isomerase metal-binding" evidence="1">
    <location>
        <begin position="9"/>
        <end position="131"/>
    </location>
</feature>
<evidence type="ECO:0000313" key="2">
    <source>
        <dbReference type="EMBL" id="ROR35592.1"/>
    </source>
</evidence>
<dbReference type="GO" id="GO:0016853">
    <property type="term" value="F:isomerase activity"/>
    <property type="evidence" value="ECO:0007669"/>
    <property type="project" value="UniProtKB-KW"/>
</dbReference>
<dbReference type="Proteomes" id="UP000266906">
    <property type="component" value="Unassembled WGS sequence"/>
</dbReference>
<dbReference type="RefSeq" id="WP_208765753.1">
    <property type="nucleotide sequence ID" value="NZ_JBEYIY010000030.1"/>
</dbReference>
<evidence type="ECO:0000313" key="5">
    <source>
        <dbReference type="Proteomes" id="UP000267408"/>
    </source>
</evidence>
<evidence type="ECO:0000313" key="4">
    <source>
        <dbReference type="Proteomes" id="UP000266906"/>
    </source>
</evidence>
<name>A0A3N4RUE6_9ACTN</name>
<protein>
    <submittedName>
        <fullName evidence="3">Mycothiol maleylpyruvate isomerase-like protein</fullName>
    </submittedName>
</protein>
<sequence>MDRIGHRELRAALAETRNVLTPHLGRDWGVPAGPLEWNCRDTLAHLGHDLLAYAGQLTARPADRYLPFDLTVRQEADPADLLATALACGELLALALAAADPGLRAWHWGPTDPAGFAAMGVAETLLHTHDITTGLALDRTPPPALCAAVLARLFPDAPAGDPAPVLLWCTGRAELPGRPRRESWTWRAALPE</sequence>
<evidence type="ECO:0000313" key="3">
    <source>
        <dbReference type="EMBL" id="RPE27684.1"/>
    </source>
</evidence>
<dbReference type="Proteomes" id="UP000267408">
    <property type="component" value="Unassembled WGS sequence"/>
</dbReference>
<keyword evidence="2" id="KW-0670">Pyruvate</keyword>